<dbReference type="Gene3D" id="3.40.50.410">
    <property type="entry name" value="von Willebrand factor, type A domain"/>
    <property type="match status" value="1"/>
</dbReference>
<keyword evidence="5" id="KW-1185">Reference proteome</keyword>
<reference evidence="4 5" key="1">
    <citation type="journal article" date="2023" name="Antonie Van Leeuwenhoek">
        <title>Mesoterricola silvestris gen. nov., sp. nov., Mesoterricola sediminis sp. nov., Geothrix oryzae sp. nov., Geothrix edaphica sp. nov., Geothrix rubra sp. nov., and Geothrix limicola sp. nov., six novel members of Acidobacteriota isolated from soils.</title>
        <authorList>
            <person name="Itoh H."/>
            <person name="Sugisawa Y."/>
            <person name="Mise K."/>
            <person name="Xu Z."/>
            <person name="Kuniyasu M."/>
            <person name="Ushijima N."/>
            <person name="Kawano K."/>
            <person name="Kobayashi E."/>
            <person name="Shiratori Y."/>
            <person name="Masuda Y."/>
            <person name="Senoo K."/>
        </authorList>
    </citation>
    <scope>NUCLEOTIDE SEQUENCE [LARGE SCALE GENOMIC DNA]</scope>
    <source>
        <strain evidence="4 5">Red804</strain>
    </source>
</reference>
<dbReference type="SUPFAM" id="SSF53300">
    <property type="entry name" value="vWA-like"/>
    <property type="match status" value="1"/>
</dbReference>
<dbReference type="PROSITE" id="PS51468">
    <property type="entry name" value="VIT"/>
    <property type="match status" value="1"/>
</dbReference>
<feature type="domain" description="VWFA" evidence="2">
    <location>
        <begin position="325"/>
        <end position="503"/>
    </location>
</feature>
<gene>
    <name evidence="4" type="ORF">GETHLI_11490</name>
</gene>
<dbReference type="PANTHER" id="PTHR45737">
    <property type="entry name" value="VON WILLEBRAND FACTOR A DOMAIN-CONTAINING PROTEIN 5A"/>
    <property type="match status" value="1"/>
</dbReference>
<dbReference type="PROSITE" id="PS50234">
    <property type="entry name" value="VWFA"/>
    <property type="match status" value="1"/>
</dbReference>
<feature type="signal peptide" evidence="1">
    <location>
        <begin position="1"/>
        <end position="20"/>
    </location>
</feature>
<dbReference type="PANTHER" id="PTHR45737:SF6">
    <property type="entry name" value="VON WILLEBRAND FACTOR A DOMAIN-CONTAINING PROTEIN 5A"/>
    <property type="match status" value="1"/>
</dbReference>
<evidence type="ECO:0000256" key="1">
    <source>
        <dbReference type="SAM" id="SignalP"/>
    </source>
</evidence>
<proteinExistence type="predicted"/>
<keyword evidence="1" id="KW-0732">Signal</keyword>
<dbReference type="Pfam" id="PF13768">
    <property type="entry name" value="VWA_3"/>
    <property type="match status" value="1"/>
</dbReference>
<dbReference type="InterPro" id="IPR013694">
    <property type="entry name" value="VIT"/>
</dbReference>
<organism evidence="4 5">
    <name type="scientific">Geothrix limicola</name>
    <dbReference type="NCBI Taxonomy" id="2927978"/>
    <lineage>
        <taxon>Bacteria</taxon>
        <taxon>Pseudomonadati</taxon>
        <taxon>Acidobacteriota</taxon>
        <taxon>Holophagae</taxon>
        <taxon>Holophagales</taxon>
        <taxon>Holophagaceae</taxon>
        <taxon>Geothrix</taxon>
    </lineage>
</organism>
<dbReference type="Proteomes" id="UP001165069">
    <property type="component" value="Unassembled WGS sequence"/>
</dbReference>
<evidence type="ECO:0000313" key="5">
    <source>
        <dbReference type="Proteomes" id="UP001165069"/>
    </source>
</evidence>
<evidence type="ECO:0000259" key="3">
    <source>
        <dbReference type="PROSITE" id="PS51468"/>
    </source>
</evidence>
<feature type="domain" description="VIT" evidence="3">
    <location>
        <begin position="53"/>
        <end position="181"/>
    </location>
</feature>
<accession>A0ABQ5QDC3</accession>
<dbReference type="Pfam" id="PF08487">
    <property type="entry name" value="VIT"/>
    <property type="match status" value="1"/>
</dbReference>
<protein>
    <recommendedName>
        <fullName evidence="6">Trypsin</fullName>
    </recommendedName>
</protein>
<evidence type="ECO:0008006" key="6">
    <source>
        <dbReference type="Google" id="ProtNLM"/>
    </source>
</evidence>
<sequence>MSMRRSTTTLFACAAGLVLATQGDAQTHVRARTAAFRMDGCQGIESADATRSPYFFVKGGDSAVDQLPLKATSAKVAIAGVIADVKVTQVYRNTGTKALEAVYVFPGSTRSAVYGMTMRIGERVLKAQIKERGQARIEYEQAKQQGRSASLLEQHRPNVFQMNVANILPGDEIRVELSYTELLVPSEGTYSFVYPTVVGPRYAGQAGTDSSTGEAWVANPYTHAGEKPSTTFDLEVKLSAGLPIQRMSCDTHKTSIAYDSKADATLRLDPGEAQGGNRDVIVKYQLAGGAVQSGLLLDQAQEENTFLLMAQPPKRVTPKDLPPREFVFIMDVSGSQMGFPIEVSKVLMQEMIQGLRPQDLFNVMVFEGSSALWSPASQHATPENAQAALAFVRAQNGGGGTELGSAMRRALGLPRLPGISRTFVVSTDGYISADGQVFDIIRKNLGSANLFTFGIGSSVNRHLIEGMAHAGQGEAFVITRPEQAAAEAEKFRAYVSSPVLTNLKLTTNGFHIQDLEPMQLSDVLADRPVICLGKWSGEAKGTVTLSGVSGAGPWSQTFEVGQVKDRHHGSLRQLWARQRIQMLSDYDQFGQNADRKAEVTRLGLSYHLLTAYTSFVAIDSQVRNTGGSTTVTQPLPMPEGVPDTAVGGLSGNQPGGLVGGVVGHVVGGVMSSPAAPAPMMKRSSYGSAVTEVVAQDAVLRAEKAKVAHTLRILAFSGLTGSSDPAALRREIDARLMDPALASALAHLPSGTTLTLKVDGSGRVVSATFDATFAGSTRATALMKLWRLRSWTGGLAGQLEITLG</sequence>
<dbReference type="InterPro" id="IPR036465">
    <property type="entry name" value="vWFA_dom_sf"/>
</dbReference>
<feature type="chain" id="PRO_5046853355" description="Trypsin" evidence="1">
    <location>
        <begin position="21"/>
        <end position="803"/>
    </location>
</feature>
<dbReference type="SMART" id="SM00609">
    <property type="entry name" value="VIT"/>
    <property type="match status" value="1"/>
</dbReference>
<dbReference type="InterPro" id="IPR002035">
    <property type="entry name" value="VWF_A"/>
</dbReference>
<dbReference type="EMBL" id="BSDE01000002">
    <property type="protein sequence ID" value="GLH72647.1"/>
    <property type="molecule type" value="Genomic_DNA"/>
</dbReference>
<dbReference type="RefSeq" id="WP_285571623.1">
    <property type="nucleotide sequence ID" value="NZ_BSDE01000002.1"/>
</dbReference>
<evidence type="ECO:0000313" key="4">
    <source>
        <dbReference type="EMBL" id="GLH72647.1"/>
    </source>
</evidence>
<comment type="caution">
    <text evidence="4">The sequence shown here is derived from an EMBL/GenBank/DDBJ whole genome shotgun (WGS) entry which is preliminary data.</text>
</comment>
<evidence type="ECO:0000259" key="2">
    <source>
        <dbReference type="PROSITE" id="PS50234"/>
    </source>
</evidence>
<dbReference type="SMART" id="SM00327">
    <property type="entry name" value="VWA"/>
    <property type="match status" value="1"/>
</dbReference>
<name>A0ABQ5QDC3_9BACT</name>